<comment type="subunit">
    <text evidence="2 10">Homodimer.</text>
</comment>
<feature type="active site" description="Proton acceptor" evidence="10">
    <location>
        <position position="70"/>
    </location>
</feature>
<dbReference type="InterPro" id="IPR020922">
    <property type="entry name" value="dITP/XTP_pyrophosphatase"/>
</dbReference>
<feature type="binding site" evidence="10">
    <location>
        <position position="173"/>
    </location>
    <ligand>
        <name>substrate</name>
    </ligand>
</feature>
<dbReference type="SUPFAM" id="SSF52972">
    <property type="entry name" value="ITPase-like"/>
    <property type="match status" value="1"/>
</dbReference>
<evidence type="ECO:0000256" key="4">
    <source>
        <dbReference type="ARBA" id="ARBA00022741"/>
    </source>
</evidence>
<comment type="function">
    <text evidence="10">Pyrophosphatase that catalyzes the hydrolysis of nucleoside triphosphates to their monophosphate derivatives, with a high preference for the non-canonical purine nucleotides XTP (xanthosine triphosphate), dITP (deoxyinosine triphosphate) and ITP. Seems to function as a house-cleaning enzyme that removes non-canonical purine nucleotides from the nucleotide pool, thus preventing their incorporation into DNA/RNA and avoiding chromosomal lesions.</text>
</comment>
<dbReference type="GO" id="GO:0036222">
    <property type="term" value="F:XTP diphosphatase activity"/>
    <property type="evidence" value="ECO:0007669"/>
    <property type="project" value="UniProtKB-UniRule"/>
</dbReference>
<reference evidence="12" key="1">
    <citation type="submission" date="2022-03" db="EMBL/GenBank/DDBJ databases">
        <title>First case of bacteraemia caused by Dielma fastidiosa in a patient hospitalised with diverticulitis.</title>
        <authorList>
            <person name="Forman-Ankjaer B."/>
            <person name="Hvid-Jensen F."/>
            <person name="Kobel C.M."/>
            <person name="Greve T."/>
        </authorList>
    </citation>
    <scope>NUCLEOTIDE SEQUENCE</scope>
    <source>
        <strain evidence="12">AUH_DF_2021</strain>
    </source>
</reference>
<sequence length="194" mass="21344">MKEILIATGNLHKVEEFKKMLEPLGYTIKSCLDLDEPVEIDETGTTFEENSLIKARTLHEMFHTAVMADDSGLAVDAMDGAPGVYSARFMGHDTSYTVKNNAIIEAVKGKPRGAQFVCAIAYVEEDGTEHVFKGVVEGEIAETIIGEHGFGYDPIFYYPPYGTTLANVSDEMKNAVSHRGRALKQCVEYLEGGR</sequence>
<evidence type="ECO:0000256" key="10">
    <source>
        <dbReference type="HAMAP-Rule" id="MF_01405"/>
    </source>
</evidence>
<evidence type="ECO:0000256" key="2">
    <source>
        <dbReference type="ARBA" id="ARBA00011738"/>
    </source>
</evidence>
<comment type="catalytic activity">
    <reaction evidence="10">
        <text>ITP + H2O = IMP + diphosphate + H(+)</text>
        <dbReference type="Rhea" id="RHEA:29399"/>
        <dbReference type="ChEBI" id="CHEBI:15377"/>
        <dbReference type="ChEBI" id="CHEBI:15378"/>
        <dbReference type="ChEBI" id="CHEBI:33019"/>
        <dbReference type="ChEBI" id="CHEBI:58053"/>
        <dbReference type="ChEBI" id="CHEBI:61402"/>
        <dbReference type="EC" id="3.6.1.66"/>
    </reaction>
</comment>
<dbReference type="PANTHER" id="PTHR11067:SF9">
    <property type="entry name" value="INOSINE TRIPHOSPHATE PYROPHOSPHATASE"/>
    <property type="match status" value="1"/>
</dbReference>
<feature type="binding site" evidence="10">
    <location>
        <position position="41"/>
    </location>
    <ligand>
        <name>Mg(2+)</name>
        <dbReference type="ChEBI" id="CHEBI:18420"/>
    </ligand>
</feature>
<dbReference type="EMBL" id="JALDAW010000011">
    <property type="protein sequence ID" value="MDY5167626.1"/>
    <property type="molecule type" value="Genomic_DNA"/>
</dbReference>
<keyword evidence="4 10" id="KW-0547">Nucleotide-binding</keyword>
<comment type="similarity">
    <text evidence="1 10 11">Belongs to the HAM1 NTPase family.</text>
</comment>
<evidence type="ECO:0000256" key="3">
    <source>
        <dbReference type="ARBA" id="ARBA00022723"/>
    </source>
</evidence>
<dbReference type="HAMAP" id="MF_01405">
    <property type="entry name" value="Non_canon_purine_NTPase"/>
    <property type="match status" value="1"/>
</dbReference>
<feature type="binding site" evidence="10">
    <location>
        <position position="70"/>
    </location>
    <ligand>
        <name>Mg(2+)</name>
        <dbReference type="ChEBI" id="CHEBI:18420"/>
    </ligand>
</feature>
<dbReference type="Pfam" id="PF01725">
    <property type="entry name" value="Ham1p_like"/>
    <property type="match status" value="1"/>
</dbReference>
<dbReference type="GO" id="GO:0036220">
    <property type="term" value="F:ITP diphosphatase activity"/>
    <property type="evidence" value="ECO:0007669"/>
    <property type="project" value="UniProtKB-UniRule"/>
</dbReference>
<evidence type="ECO:0000313" key="13">
    <source>
        <dbReference type="Proteomes" id="UP001276902"/>
    </source>
</evidence>
<proteinExistence type="inferred from homology"/>
<dbReference type="InterPro" id="IPR002637">
    <property type="entry name" value="RdgB/HAM1"/>
</dbReference>
<evidence type="ECO:0000256" key="5">
    <source>
        <dbReference type="ARBA" id="ARBA00022801"/>
    </source>
</evidence>
<keyword evidence="5 10" id="KW-0378">Hydrolase</keyword>
<evidence type="ECO:0000256" key="6">
    <source>
        <dbReference type="ARBA" id="ARBA00022842"/>
    </source>
</evidence>
<evidence type="ECO:0000256" key="8">
    <source>
        <dbReference type="ARBA" id="ARBA00051875"/>
    </source>
</evidence>
<feature type="binding site" evidence="10">
    <location>
        <begin position="8"/>
        <end position="13"/>
    </location>
    <ligand>
        <name>substrate</name>
    </ligand>
</feature>
<organism evidence="12 13">
    <name type="scientific">Dielma fastidiosa</name>
    <dbReference type="NCBI Taxonomy" id="1034346"/>
    <lineage>
        <taxon>Bacteria</taxon>
        <taxon>Bacillati</taxon>
        <taxon>Bacillota</taxon>
        <taxon>Erysipelotrichia</taxon>
        <taxon>Erysipelotrichales</taxon>
        <taxon>Erysipelotrichaceae</taxon>
        <taxon>Dielma</taxon>
    </lineage>
</organism>
<keyword evidence="6 10" id="KW-0460">Magnesium</keyword>
<dbReference type="GO" id="GO:0005829">
    <property type="term" value="C:cytosol"/>
    <property type="evidence" value="ECO:0007669"/>
    <property type="project" value="TreeGrafter"/>
</dbReference>
<dbReference type="CDD" id="cd00515">
    <property type="entry name" value="HAM1"/>
    <property type="match status" value="1"/>
</dbReference>
<dbReference type="GO" id="GO:0009117">
    <property type="term" value="P:nucleotide metabolic process"/>
    <property type="evidence" value="ECO:0007669"/>
    <property type="project" value="UniProtKB-KW"/>
</dbReference>
<comment type="caution">
    <text evidence="12">The sequence shown here is derived from an EMBL/GenBank/DDBJ whole genome shotgun (WGS) entry which is preliminary data.</text>
</comment>
<dbReference type="InterPro" id="IPR029001">
    <property type="entry name" value="ITPase-like_fam"/>
</dbReference>
<dbReference type="GO" id="GO:0017111">
    <property type="term" value="F:ribonucleoside triphosphate phosphatase activity"/>
    <property type="evidence" value="ECO:0007669"/>
    <property type="project" value="InterPro"/>
</dbReference>
<dbReference type="NCBIfam" id="TIGR00042">
    <property type="entry name" value="RdgB/HAM1 family non-canonical purine NTP pyrophosphatase"/>
    <property type="match status" value="1"/>
</dbReference>
<feature type="binding site" evidence="10">
    <location>
        <begin position="178"/>
        <end position="179"/>
    </location>
    <ligand>
        <name>substrate</name>
    </ligand>
</feature>
<dbReference type="PANTHER" id="PTHR11067">
    <property type="entry name" value="INOSINE TRIPHOSPHATE PYROPHOSPHATASE/HAM1 PROTEIN"/>
    <property type="match status" value="1"/>
</dbReference>
<comment type="catalytic activity">
    <reaction evidence="9 10">
        <text>XTP + H2O = XMP + diphosphate + H(+)</text>
        <dbReference type="Rhea" id="RHEA:28610"/>
        <dbReference type="ChEBI" id="CHEBI:15377"/>
        <dbReference type="ChEBI" id="CHEBI:15378"/>
        <dbReference type="ChEBI" id="CHEBI:33019"/>
        <dbReference type="ChEBI" id="CHEBI:57464"/>
        <dbReference type="ChEBI" id="CHEBI:61314"/>
        <dbReference type="EC" id="3.6.1.66"/>
    </reaction>
</comment>
<keyword evidence="3 10" id="KW-0479">Metal-binding</keyword>
<comment type="cofactor">
    <cofactor evidence="10">
        <name>Mg(2+)</name>
        <dbReference type="ChEBI" id="CHEBI:18420"/>
    </cofactor>
    <text evidence="10">Binds 1 Mg(2+) ion per subunit.</text>
</comment>
<protein>
    <recommendedName>
        <fullName evidence="10">dITP/XTP pyrophosphatase</fullName>
        <ecNumber evidence="10">3.6.1.66</ecNumber>
    </recommendedName>
    <alternativeName>
        <fullName evidence="10">Non-canonical purine NTP pyrophosphatase</fullName>
    </alternativeName>
    <alternativeName>
        <fullName evidence="10">Non-standard purine NTP pyrophosphatase</fullName>
    </alternativeName>
    <alternativeName>
        <fullName evidence="10">Nucleoside-triphosphate diphosphatase</fullName>
    </alternativeName>
    <alternativeName>
        <fullName evidence="10">Nucleoside-triphosphate pyrophosphatase</fullName>
        <shortName evidence="10">NTPase</shortName>
    </alternativeName>
</protein>
<evidence type="ECO:0000256" key="1">
    <source>
        <dbReference type="ARBA" id="ARBA00008023"/>
    </source>
</evidence>
<dbReference type="GO" id="GO:0046872">
    <property type="term" value="F:metal ion binding"/>
    <property type="evidence" value="ECO:0007669"/>
    <property type="project" value="UniProtKB-KW"/>
</dbReference>
<dbReference type="GO" id="GO:0000166">
    <property type="term" value="F:nucleotide binding"/>
    <property type="evidence" value="ECO:0007669"/>
    <property type="project" value="UniProtKB-KW"/>
</dbReference>
<comment type="catalytic activity">
    <reaction evidence="8 10">
        <text>dITP + H2O = dIMP + diphosphate + H(+)</text>
        <dbReference type="Rhea" id="RHEA:28342"/>
        <dbReference type="ChEBI" id="CHEBI:15377"/>
        <dbReference type="ChEBI" id="CHEBI:15378"/>
        <dbReference type="ChEBI" id="CHEBI:33019"/>
        <dbReference type="ChEBI" id="CHEBI:61194"/>
        <dbReference type="ChEBI" id="CHEBI:61382"/>
        <dbReference type="EC" id="3.6.1.66"/>
    </reaction>
</comment>
<feature type="binding site" evidence="10">
    <location>
        <position position="71"/>
    </location>
    <ligand>
        <name>substrate</name>
    </ligand>
</feature>
<dbReference type="Gene3D" id="3.90.950.10">
    <property type="match status" value="1"/>
</dbReference>
<dbReference type="GO" id="GO:0009146">
    <property type="term" value="P:purine nucleoside triphosphate catabolic process"/>
    <property type="evidence" value="ECO:0007669"/>
    <property type="project" value="UniProtKB-UniRule"/>
</dbReference>
<evidence type="ECO:0000256" key="11">
    <source>
        <dbReference type="RuleBase" id="RU003781"/>
    </source>
</evidence>
<dbReference type="GO" id="GO:0035870">
    <property type="term" value="F:dITP diphosphatase activity"/>
    <property type="evidence" value="ECO:0007669"/>
    <property type="project" value="UniProtKB-UniRule"/>
</dbReference>
<dbReference type="FunFam" id="3.90.950.10:FF:000001">
    <property type="entry name" value="dITP/XTP pyrophosphatase"/>
    <property type="match status" value="1"/>
</dbReference>
<dbReference type="RefSeq" id="WP_320883290.1">
    <property type="nucleotide sequence ID" value="NZ_BAABZA010000001.1"/>
</dbReference>
<feature type="binding site" evidence="10">
    <location>
        <begin position="150"/>
        <end position="153"/>
    </location>
    <ligand>
        <name>substrate</name>
    </ligand>
</feature>
<dbReference type="AlphaFoldDB" id="A0AB35UL31"/>
<dbReference type="EC" id="3.6.1.66" evidence="10"/>
<gene>
    <name evidence="12" type="primary">rdgB</name>
    <name evidence="12" type="ORF">MQE39_05750</name>
</gene>
<accession>A0AB35UL31</accession>
<evidence type="ECO:0000256" key="7">
    <source>
        <dbReference type="ARBA" id="ARBA00023080"/>
    </source>
</evidence>
<evidence type="ECO:0000256" key="9">
    <source>
        <dbReference type="ARBA" id="ARBA00052017"/>
    </source>
</evidence>
<dbReference type="Proteomes" id="UP001276902">
    <property type="component" value="Unassembled WGS sequence"/>
</dbReference>
<keyword evidence="7 10" id="KW-0546">Nucleotide metabolism</keyword>
<name>A0AB35UL31_9FIRM</name>
<evidence type="ECO:0000313" key="12">
    <source>
        <dbReference type="EMBL" id="MDY5167626.1"/>
    </source>
</evidence>